<dbReference type="PROSITE" id="PS00380">
    <property type="entry name" value="RHODANESE_1"/>
    <property type="match status" value="1"/>
</dbReference>
<name>A0ABD5Q2V7_9EURY</name>
<dbReference type="CDD" id="cd01449">
    <property type="entry name" value="TST_Repeat_2"/>
    <property type="match status" value="1"/>
</dbReference>
<comment type="caution">
    <text evidence="3">The sequence shown here is derived from an EMBL/GenBank/DDBJ whole genome shotgun (WGS) entry which is preliminary data.</text>
</comment>
<dbReference type="Proteomes" id="UP001595945">
    <property type="component" value="Unassembled WGS sequence"/>
</dbReference>
<accession>A0ABD5Q2V7</accession>
<dbReference type="CDD" id="cd01448">
    <property type="entry name" value="TST_Repeat_1"/>
    <property type="match status" value="1"/>
</dbReference>
<dbReference type="GO" id="GO:0016740">
    <property type="term" value="F:transferase activity"/>
    <property type="evidence" value="ECO:0007669"/>
    <property type="project" value="UniProtKB-KW"/>
</dbReference>
<dbReference type="InterPro" id="IPR001763">
    <property type="entry name" value="Rhodanese-like_dom"/>
</dbReference>
<sequence>MNENVVVSAEWLADHLDDVTVVDVRDAWEYDGIGHVPGAVSTPFDEFRSDTDESEGMLPGADAWADLLGAAGVTADDTVVAYDDTHGVFAARFLVTAELYGHTDLHLLDGDFSSWMREYETSSDAPEVEPADYEVRDPTDSPLVDHEDVEAAIEDSDSVIVDTRDDWEYEEGHVPGAVNLDWKELVDDETRGLKFRDELAEILGAHGITPDKRVVLYCNTARRISHTYVVLSSLGYDDVGFYEGSLTEWETVGGPIETGP</sequence>
<keyword evidence="4" id="KW-1185">Reference proteome</keyword>
<dbReference type="InterPro" id="IPR036873">
    <property type="entry name" value="Rhodanese-like_dom_sf"/>
</dbReference>
<evidence type="ECO:0000259" key="2">
    <source>
        <dbReference type="PROSITE" id="PS50206"/>
    </source>
</evidence>
<protein>
    <submittedName>
        <fullName evidence="3">Sulfurtransferase</fullName>
        <ecNumber evidence="3">2.8.1.-</ecNumber>
    </submittedName>
</protein>
<proteinExistence type="predicted"/>
<evidence type="ECO:0000313" key="3">
    <source>
        <dbReference type="EMBL" id="MFC4824836.1"/>
    </source>
</evidence>
<dbReference type="EC" id="2.8.1.-" evidence="3"/>
<dbReference type="PROSITE" id="PS50206">
    <property type="entry name" value="RHODANESE_3"/>
    <property type="match status" value="2"/>
</dbReference>
<feature type="domain" description="Rhodanese" evidence="2">
    <location>
        <begin position="15"/>
        <end position="124"/>
    </location>
</feature>
<dbReference type="PANTHER" id="PTHR43855:SF1">
    <property type="entry name" value="THIOSULFATE SULFURTRANSFERASE"/>
    <property type="match status" value="1"/>
</dbReference>
<evidence type="ECO:0000313" key="4">
    <source>
        <dbReference type="Proteomes" id="UP001595945"/>
    </source>
</evidence>
<dbReference type="SMART" id="SM00450">
    <property type="entry name" value="RHOD"/>
    <property type="match status" value="2"/>
</dbReference>
<dbReference type="RefSeq" id="WP_254269448.1">
    <property type="nucleotide sequence ID" value="NZ_CP100400.1"/>
</dbReference>
<feature type="domain" description="Rhodanese" evidence="2">
    <location>
        <begin position="154"/>
        <end position="258"/>
    </location>
</feature>
<keyword evidence="1" id="KW-0677">Repeat</keyword>
<dbReference type="Pfam" id="PF00581">
    <property type="entry name" value="Rhodanese"/>
    <property type="match status" value="2"/>
</dbReference>
<dbReference type="InterPro" id="IPR051126">
    <property type="entry name" value="Thiosulfate_sulfurtransferase"/>
</dbReference>
<dbReference type="InterPro" id="IPR001307">
    <property type="entry name" value="Thiosulphate_STrfase_CS"/>
</dbReference>
<evidence type="ECO:0000256" key="1">
    <source>
        <dbReference type="ARBA" id="ARBA00022737"/>
    </source>
</evidence>
<dbReference type="SUPFAM" id="SSF52821">
    <property type="entry name" value="Rhodanese/Cell cycle control phosphatase"/>
    <property type="match status" value="2"/>
</dbReference>
<gene>
    <name evidence="3" type="ORF">ACFO9K_11260</name>
</gene>
<dbReference type="GeneID" id="73044463"/>
<dbReference type="AlphaFoldDB" id="A0ABD5Q2V7"/>
<organism evidence="3 4">
    <name type="scientific">Halorussus aquaticus</name>
    <dbReference type="NCBI Taxonomy" id="2953748"/>
    <lineage>
        <taxon>Archaea</taxon>
        <taxon>Methanobacteriati</taxon>
        <taxon>Methanobacteriota</taxon>
        <taxon>Stenosarchaea group</taxon>
        <taxon>Halobacteria</taxon>
        <taxon>Halobacteriales</taxon>
        <taxon>Haladaptataceae</taxon>
        <taxon>Halorussus</taxon>
    </lineage>
</organism>
<keyword evidence="3" id="KW-0808">Transferase</keyword>
<dbReference type="Gene3D" id="3.40.250.10">
    <property type="entry name" value="Rhodanese-like domain"/>
    <property type="match status" value="2"/>
</dbReference>
<dbReference type="EMBL" id="JBHSHT010000001">
    <property type="protein sequence ID" value="MFC4824836.1"/>
    <property type="molecule type" value="Genomic_DNA"/>
</dbReference>
<reference evidence="3 4" key="1">
    <citation type="journal article" date="2019" name="Int. J. Syst. Evol. Microbiol.">
        <title>The Global Catalogue of Microorganisms (GCM) 10K type strain sequencing project: providing services to taxonomists for standard genome sequencing and annotation.</title>
        <authorList>
            <consortium name="The Broad Institute Genomics Platform"/>
            <consortium name="The Broad Institute Genome Sequencing Center for Infectious Disease"/>
            <person name="Wu L."/>
            <person name="Ma J."/>
        </authorList>
    </citation>
    <scope>NUCLEOTIDE SEQUENCE [LARGE SCALE GENOMIC DNA]</scope>
    <source>
        <strain evidence="3 4">XZYJ18</strain>
    </source>
</reference>
<dbReference type="PANTHER" id="PTHR43855">
    <property type="entry name" value="THIOSULFATE SULFURTRANSFERASE"/>
    <property type="match status" value="1"/>
</dbReference>